<gene>
    <name evidence="1" type="ORF">EDS130_LOCUS18412</name>
</gene>
<name>A0A814LVW5_ADIRI</name>
<protein>
    <submittedName>
        <fullName evidence="1">Uncharacterized protein</fullName>
    </submittedName>
</protein>
<dbReference type="AlphaFoldDB" id="A0A814LVW5"/>
<reference evidence="1" key="1">
    <citation type="submission" date="2021-02" db="EMBL/GenBank/DDBJ databases">
        <authorList>
            <person name="Nowell W R."/>
        </authorList>
    </citation>
    <scope>NUCLEOTIDE SEQUENCE</scope>
</reference>
<organism evidence="1 2">
    <name type="scientific">Adineta ricciae</name>
    <name type="common">Rotifer</name>
    <dbReference type="NCBI Taxonomy" id="249248"/>
    <lineage>
        <taxon>Eukaryota</taxon>
        <taxon>Metazoa</taxon>
        <taxon>Spiralia</taxon>
        <taxon>Gnathifera</taxon>
        <taxon>Rotifera</taxon>
        <taxon>Eurotatoria</taxon>
        <taxon>Bdelloidea</taxon>
        <taxon>Adinetida</taxon>
        <taxon>Adinetidae</taxon>
        <taxon>Adineta</taxon>
    </lineage>
</organism>
<dbReference type="Proteomes" id="UP000663852">
    <property type="component" value="Unassembled WGS sequence"/>
</dbReference>
<evidence type="ECO:0000313" key="2">
    <source>
        <dbReference type="Proteomes" id="UP000663852"/>
    </source>
</evidence>
<sequence>MRQRRARSLSLIPSTAIITNFNGDYQASVPQNRDSIRLDIELTRPSTLEQQTVLTEEGNNTFISKLVALQQLSDEHV</sequence>
<proteinExistence type="predicted"/>
<accession>A0A814LVW5</accession>
<comment type="caution">
    <text evidence="1">The sequence shown here is derived from an EMBL/GenBank/DDBJ whole genome shotgun (WGS) entry which is preliminary data.</text>
</comment>
<dbReference type="EMBL" id="CAJNOJ010000085">
    <property type="protein sequence ID" value="CAF1070469.1"/>
    <property type="molecule type" value="Genomic_DNA"/>
</dbReference>
<dbReference type="OrthoDB" id="10002760at2759"/>
<evidence type="ECO:0000313" key="1">
    <source>
        <dbReference type="EMBL" id="CAF1070469.1"/>
    </source>
</evidence>